<dbReference type="AlphaFoldDB" id="A0A067RBA6"/>
<gene>
    <name evidence="1" type="ORF">L798_01122</name>
</gene>
<dbReference type="EMBL" id="KK852571">
    <property type="protein sequence ID" value="KDR21116.1"/>
    <property type="molecule type" value="Genomic_DNA"/>
</dbReference>
<dbReference type="Proteomes" id="UP000027135">
    <property type="component" value="Unassembled WGS sequence"/>
</dbReference>
<reference evidence="1 2" key="1">
    <citation type="journal article" date="2014" name="Nat. Commun.">
        <title>Molecular traces of alternative social organization in a termite genome.</title>
        <authorList>
            <person name="Terrapon N."/>
            <person name="Li C."/>
            <person name="Robertson H.M."/>
            <person name="Ji L."/>
            <person name="Meng X."/>
            <person name="Booth W."/>
            <person name="Chen Z."/>
            <person name="Childers C.P."/>
            <person name="Glastad K.M."/>
            <person name="Gokhale K."/>
            <person name="Gowin J."/>
            <person name="Gronenberg W."/>
            <person name="Hermansen R.A."/>
            <person name="Hu H."/>
            <person name="Hunt B.G."/>
            <person name="Huylmans A.K."/>
            <person name="Khalil S.M."/>
            <person name="Mitchell R.D."/>
            <person name="Munoz-Torres M.C."/>
            <person name="Mustard J.A."/>
            <person name="Pan H."/>
            <person name="Reese J.T."/>
            <person name="Scharf M.E."/>
            <person name="Sun F."/>
            <person name="Vogel H."/>
            <person name="Xiao J."/>
            <person name="Yang W."/>
            <person name="Yang Z."/>
            <person name="Yang Z."/>
            <person name="Zhou J."/>
            <person name="Zhu J."/>
            <person name="Brent C.S."/>
            <person name="Elsik C.G."/>
            <person name="Goodisman M.A."/>
            <person name="Liberles D.A."/>
            <person name="Roe R.M."/>
            <person name="Vargo E.L."/>
            <person name="Vilcinskas A."/>
            <person name="Wang J."/>
            <person name="Bornberg-Bauer E."/>
            <person name="Korb J."/>
            <person name="Zhang G."/>
            <person name="Liebig J."/>
        </authorList>
    </citation>
    <scope>NUCLEOTIDE SEQUENCE [LARGE SCALE GENOMIC DNA]</scope>
    <source>
        <tissue evidence="1">Whole organism</tissue>
    </source>
</reference>
<dbReference type="InParanoid" id="A0A067RBA6"/>
<organism evidence="1 2">
    <name type="scientific">Zootermopsis nevadensis</name>
    <name type="common">Dampwood termite</name>
    <dbReference type="NCBI Taxonomy" id="136037"/>
    <lineage>
        <taxon>Eukaryota</taxon>
        <taxon>Metazoa</taxon>
        <taxon>Ecdysozoa</taxon>
        <taxon>Arthropoda</taxon>
        <taxon>Hexapoda</taxon>
        <taxon>Insecta</taxon>
        <taxon>Pterygota</taxon>
        <taxon>Neoptera</taxon>
        <taxon>Polyneoptera</taxon>
        <taxon>Dictyoptera</taxon>
        <taxon>Blattodea</taxon>
        <taxon>Blattoidea</taxon>
        <taxon>Termitoidae</taxon>
        <taxon>Termopsidae</taxon>
        <taxon>Zootermopsis</taxon>
    </lineage>
</organism>
<protein>
    <submittedName>
        <fullName evidence="1">Uncharacterized protein</fullName>
    </submittedName>
</protein>
<evidence type="ECO:0000313" key="2">
    <source>
        <dbReference type="Proteomes" id="UP000027135"/>
    </source>
</evidence>
<evidence type="ECO:0000313" key="1">
    <source>
        <dbReference type="EMBL" id="KDR21116.1"/>
    </source>
</evidence>
<proteinExistence type="predicted"/>
<name>A0A067RBA6_ZOONE</name>
<keyword evidence="2" id="KW-1185">Reference proteome</keyword>
<sequence length="86" mass="9656">MQSSPGMIRSLKKFMQDMRMYGQSLADRCLHHDDSLPVVLLPSTMTPSVNDVVTSLRFTLNIVYNFNSEVRNSAEITCSLSQDNTA</sequence>
<accession>A0A067RBA6</accession>